<reference evidence="2 3" key="1">
    <citation type="submission" date="2024-04" db="EMBL/GenBank/DDBJ databases">
        <title>Tritrichomonas musculus Genome.</title>
        <authorList>
            <person name="Alves-Ferreira E."/>
            <person name="Grigg M."/>
            <person name="Lorenzi H."/>
            <person name="Galac M."/>
        </authorList>
    </citation>
    <scope>NUCLEOTIDE SEQUENCE [LARGE SCALE GENOMIC DNA]</scope>
    <source>
        <strain evidence="2 3">EAF2021</strain>
    </source>
</reference>
<keyword evidence="1" id="KW-0812">Transmembrane</keyword>
<comment type="caution">
    <text evidence="2">The sequence shown here is derived from an EMBL/GenBank/DDBJ whole genome shotgun (WGS) entry which is preliminary data.</text>
</comment>
<dbReference type="Proteomes" id="UP001470230">
    <property type="component" value="Unassembled WGS sequence"/>
</dbReference>
<gene>
    <name evidence="2" type="ORF">M9Y10_001829</name>
</gene>
<dbReference type="EMBL" id="JAPFFF010000001">
    <property type="protein sequence ID" value="KAK8899513.1"/>
    <property type="molecule type" value="Genomic_DNA"/>
</dbReference>
<organism evidence="2 3">
    <name type="scientific">Tritrichomonas musculus</name>
    <dbReference type="NCBI Taxonomy" id="1915356"/>
    <lineage>
        <taxon>Eukaryota</taxon>
        <taxon>Metamonada</taxon>
        <taxon>Parabasalia</taxon>
        <taxon>Tritrichomonadida</taxon>
        <taxon>Tritrichomonadidae</taxon>
        <taxon>Tritrichomonas</taxon>
    </lineage>
</organism>
<keyword evidence="3" id="KW-1185">Reference proteome</keyword>
<evidence type="ECO:0000313" key="2">
    <source>
        <dbReference type="EMBL" id="KAK8899513.1"/>
    </source>
</evidence>
<accession>A0ABR2L843</accession>
<proteinExistence type="predicted"/>
<protein>
    <recommendedName>
        <fullName evidence="4">Homeobox domain-containing protein</fullName>
    </recommendedName>
</protein>
<sequence>MTQFSMKPLKKFTIKNGISIFPIDFQKAKRYNPSPLEESILKQFIVKYFNLPERSTDRNTISRLAHNDLVKISPHWTVRNARLWFNNNKQIQFFKKNDTDYTNIENSDKPSEKQLQISESFSLSITENANKQLNNEKIVENIDFNFSILSNSNNLQQDSMNEKRSIRQSNQKDIQKKCELMRLKKQEKSGTFSENSIQKNTVPTHQEYVSDIIFKDLNKNKERFQNGRRYSEEMIIHFLLNIDQIHITIIAIFFLLRVLKL</sequence>
<evidence type="ECO:0000256" key="1">
    <source>
        <dbReference type="SAM" id="Phobius"/>
    </source>
</evidence>
<keyword evidence="1" id="KW-0472">Membrane</keyword>
<feature type="transmembrane region" description="Helical" evidence="1">
    <location>
        <begin position="238"/>
        <end position="259"/>
    </location>
</feature>
<evidence type="ECO:0000313" key="3">
    <source>
        <dbReference type="Proteomes" id="UP001470230"/>
    </source>
</evidence>
<keyword evidence="1" id="KW-1133">Transmembrane helix</keyword>
<evidence type="ECO:0008006" key="4">
    <source>
        <dbReference type="Google" id="ProtNLM"/>
    </source>
</evidence>
<name>A0ABR2L843_9EUKA</name>